<dbReference type="Proteomes" id="UP000094527">
    <property type="component" value="Unassembled WGS sequence"/>
</dbReference>
<feature type="compositionally biased region" description="Basic and acidic residues" evidence="1">
    <location>
        <begin position="113"/>
        <end position="166"/>
    </location>
</feature>
<comment type="caution">
    <text evidence="3">The sequence shown here is derived from an EMBL/GenBank/DDBJ whole genome shotgun (WGS) entry which is preliminary data.</text>
</comment>
<name>A0A1D2N692_ORCCI</name>
<proteinExistence type="predicted"/>
<sequence length="2682" mass="306577">MKESVQVLYSFVQHKISKEYLKCDIKPWKILRSFEENISLEPLNSEFLSQNSSPRVRVLSRGSVKCACIFGYRELCMKREFAEYLRDVKASSENLMKPSFLALPYWKLARGGGAKEKKTEGKEKVEGKPEDKEKSEVKEKPEGKEKSEGKEKQADSKSKGKNDSAKKPTTKSGGKPGEDGKKPGGGKPDAASKTPPSALRKKRNMKKRPKVCFCFNRRRTKKRKGKEIVVKDPATILREQKTKKWKWPNKRKRYPLPPSPKFIVLLHRLYRLPKDNGERGTEWLYLSDTDPDEDVIQTFDKGLHNWMIEGISFESQKLLRHLQLFLTTLNLTGRSFLHHRPNFAHGHIEYSARKRNMLPFVLTSVMMWTILCIFTCSVMDITEAHLRDSNIFVYEKKYWLPFVAIVGNLLLVSFWSLAVLLGDGQMISHHLNCWSAALHEMETSGALDVRSITCSNLRFFFLYAGVYSTMFVFNWPEMVRGSCGLTANLLLRPGIAFVHISQPPTLLFYQWIGFGVQLYILYCARMVMTMLQIFALMLKNVSEMWNFKFALTYKLLAVENRGTLYQLQLNHSLAKLWSHHRLITVLLEQYGLCLIFAIALAKLVLFNVNTRKEYYKDEPNILVYSDAEPTIEIPYYHEPIEELFMAVLVLVHIGYDFISTSESLAAATNAVTENKLLKKSTEYMTGGDFVRRAGMMTSAKSHERKLIFSLQWSFAPVRLHAITANRFIVMNRYTLYKAMSFIFIVFSIIIRIQTPDAPFTVVFPPPGSCSPALGQTLVQVTMNPATPMPPAPPAAKYYFLREHCQEIELEHTSKVSTFEYYTDGTRTAETPPFQICNVTVADGTSLPQPLADFGRYFEDHGSNSIKRTIDYYLDRTYDPSTIDYKSIVIATTGFHPDTTEGGYCGPDSPGQPQKRCEWVEYYRDCMIACFSPKLNKKFLIPMLLKKDPTTNAFSLYNDYKSIDCGVNPFAIRKGNNPTYAGYDCFGREMTSSLFDSCGNLPFFETRPTYTPAQGYPHQYFWTYTSSWEEPEKTFTAVNVPGVSTDCPTKCYDSEIGRERCSNQDIVKEHCALSSYWGPIKPGHFYAQKCYELTIDAVSRTFPTGFCRTDVTQGAVEDGDAILDVTYNGARPSHWDRTFDLSVEDVPCKDYATMELIIQRLYFQHVCIFPTRPISSDPCQPPPAFFPSYRPYELVCHRQLSQIKFNYEVDNGNSQLCDFSQNKMKLPLGTSVQYTVGGVTKPFELFYGCHGKPLYPEDPKHNCLYPVLNGVCEVNSDLYLLLYGDCIHTGVIATGYLIGSIADFGLCRGFINIEHPLFENYARKLISDELLEELRAPWGVDPWTTSISIRDSSGTTSCSEDLNVHYCGAQSVALHYHYDEYDSRKSDRFLCNWEAYYRDCLQPYRSTFGTEVDWLYLPKWVARQKLMQSGVQRKSDPVLNSFAVHPAADLVSCDGRSFPTVTNPSPDASPIDDYWLDDCGWVITPEFVDGDPQSLAIMAPILPIALDPVYDADGGITTKIIHCYDSEVSLFRCLHPEVFPICKRRLSVWEPTLGAINYCYKFNKPCFAELNKQPIGGNAPFLHPPGFCRGYCPHADTLEEGTIGEPLMEIWRDIENMEFSHPPCLGIPTTTPQIFLDFSDPRLIELQLFLQLHCNDPSLQQLVRDPSGPISGSFHWPFYKTSKGKLKLIPRQVIRSHLETTFGSACNYGGMANEGNVYPASVTFMEGTTSITVAREDFFGCHGLRLIWFTDYFSRYPGDLIGVTDPQKDFDKVCHGRLLAGWCEAEVDVFYLLREDFLVTCNDCPSQCISLQANLASHFLNKLIVDDPNWNFFVKTNRKVLRQNFPNVKNLPNRILSQAEYDVVTSSWKKYKDHLMHTTYLNDYRKRLAGPDTEHCHHPDPTEFEHYCTFFRYMEQCYVPCELVYPDKFVTTVSQSIVKGRSGTVGGRKEVYLQPLVYYQRGPDKIEPSFSFVDCVIDPTHIKRESFGCNLLQITDFDSFGFGKLPEFRPDTGSTLPVMQHILGYPSSIDFEYELLTEYIDPKITYGSSPPKRTVSAQAFVSSYFNCFRFTTETMRLAILSATDSYWTSTVVPQAVMSPITYLYHPEDDPASNLCHGAPIRVWLHWKACKFWNIPSRVRRTYGTCAMILPVGLYHGSYAAVEFKGEPPLGCMQRSHPQFSDKAYLTKTVEDMFADLNYYCSSCGYTKKNHQNNIQGQWCGHHFAKNDDCLEREEFTYRYNKQAMYTQVQLPTSTAQKTIRMASDFATLWLSWHQYACWKEEFQEWVHYLRPYHYNCYGIQKSQSSSSSDTCQRLVPIPVNSYGCPFPCKNDDESEDCNSNCKYADYNLCDHPLRTRQSDGTIAHWQFALENGVLCKMDLKKFTEKTQGLGIFNALGTNTVECEESGRRSCPTPLTQSRRDGPHLYNATSHFYELGVFRSSDEHPQLIYERGSIRKERIDLTDGGDGPRPLVLHSVYIDSGYRIFEQYSNLCAALDNAACTVNIKWSNEVVEMGVFDDTGIRVYDYLGPSTVISSACPTDVTELIERLLGSQSNLGSSFFVPREPWKLSLMTMTDRYFCCLPAEEIRFMKIQPDPWPRWRKHYKADAHDSFSDACRDIVNKDKSEFGFPVYWDKNARYPGGAVIDDCEQNKCKFDPKTVANSDFCNRQFDPNESFADLPFCTLA</sequence>
<evidence type="ECO:0000256" key="1">
    <source>
        <dbReference type="SAM" id="MobiDB-lite"/>
    </source>
</evidence>
<dbReference type="GO" id="GO:0003746">
    <property type="term" value="F:translation elongation factor activity"/>
    <property type="evidence" value="ECO:0007669"/>
    <property type="project" value="UniProtKB-KW"/>
</dbReference>
<keyword evidence="2" id="KW-0472">Membrane</keyword>
<organism evidence="3 4">
    <name type="scientific">Orchesella cincta</name>
    <name type="common">Springtail</name>
    <name type="synonym">Podura cincta</name>
    <dbReference type="NCBI Taxonomy" id="48709"/>
    <lineage>
        <taxon>Eukaryota</taxon>
        <taxon>Metazoa</taxon>
        <taxon>Ecdysozoa</taxon>
        <taxon>Arthropoda</taxon>
        <taxon>Hexapoda</taxon>
        <taxon>Collembola</taxon>
        <taxon>Entomobryomorpha</taxon>
        <taxon>Entomobryoidea</taxon>
        <taxon>Orchesellidae</taxon>
        <taxon>Orchesellinae</taxon>
        <taxon>Orchesella</taxon>
    </lineage>
</organism>
<keyword evidence="4" id="KW-1185">Reference proteome</keyword>
<accession>A0A1D2N692</accession>
<evidence type="ECO:0000313" key="3">
    <source>
        <dbReference type="EMBL" id="ODN00788.1"/>
    </source>
</evidence>
<feature type="compositionally biased region" description="Basic residues" evidence="1">
    <location>
        <begin position="199"/>
        <end position="210"/>
    </location>
</feature>
<feature type="transmembrane region" description="Helical" evidence="2">
    <location>
        <begin position="589"/>
        <end position="608"/>
    </location>
</feature>
<feature type="transmembrane region" description="Helical" evidence="2">
    <location>
        <begin position="457"/>
        <end position="475"/>
    </location>
</feature>
<evidence type="ECO:0000256" key="2">
    <source>
        <dbReference type="SAM" id="Phobius"/>
    </source>
</evidence>
<protein>
    <submittedName>
        <fullName evidence="3">Transcription elongation factor A protein-like 6</fullName>
    </submittedName>
</protein>
<keyword evidence="2" id="KW-0812">Transmembrane</keyword>
<feature type="transmembrane region" description="Helical" evidence="2">
    <location>
        <begin position="357"/>
        <end position="378"/>
    </location>
</feature>
<evidence type="ECO:0000313" key="4">
    <source>
        <dbReference type="Proteomes" id="UP000094527"/>
    </source>
</evidence>
<keyword evidence="3" id="KW-0648">Protein biosynthesis</keyword>
<reference evidence="3 4" key="1">
    <citation type="journal article" date="2016" name="Genome Biol. Evol.">
        <title>Gene Family Evolution Reflects Adaptation to Soil Environmental Stressors in the Genome of the Collembolan Orchesella cincta.</title>
        <authorList>
            <person name="Faddeeva-Vakhrusheva A."/>
            <person name="Derks M.F."/>
            <person name="Anvar S.Y."/>
            <person name="Agamennone V."/>
            <person name="Suring W."/>
            <person name="Smit S."/>
            <person name="van Straalen N.M."/>
            <person name="Roelofs D."/>
        </authorList>
    </citation>
    <scope>NUCLEOTIDE SEQUENCE [LARGE SCALE GENOMIC DNA]</scope>
    <source>
        <tissue evidence="3">Mixed pool</tissue>
    </source>
</reference>
<keyword evidence="3" id="KW-0251">Elongation factor</keyword>
<feature type="transmembrane region" description="Helical" evidence="2">
    <location>
        <begin position="735"/>
        <end position="752"/>
    </location>
</feature>
<gene>
    <name evidence="3" type="ORF">Ocin01_05884</name>
</gene>
<keyword evidence="2" id="KW-1133">Transmembrane helix</keyword>
<feature type="transmembrane region" description="Helical" evidence="2">
    <location>
        <begin position="398"/>
        <end position="421"/>
    </location>
</feature>
<feature type="region of interest" description="Disordered" evidence="1">
    <location>
        <begin position="112"/>
        <end position="210"/>
    </location>
</feature>
<dbReference type="EMBL" id="LJIJ01000186">
    <property type="protein sequence ID" value="ODN00788.1"/>
    <property type="molecule type" value="Genomic_DNA"/>
</dbReference>